<dbReference type="EMBL" id="JAFMYV010000003">
    <property type="protein sequence ID" value="MBO0936499.1"/>
    <property type="molecule type" value="Genomic_DNA"/>
</dbReference>
<reference evidence="1" key="1">
    <citation type="submission" date="2021-03" db="EMBL/GenBank/DDBJ databases">
        <title>Fibrella sp. HMF5335 genome sequencing and assembly.</title>
        <authorList>
            <person name="Kang H."/>
            <person name="Kim H."/>
            <person name="Bae S."/>
            <person name="Joh K."/>
        </authorList>
    </citation>
    <scope>NUCLEOTIDE SEQUENCE</scope>
    <source>
        <strain evidence="1">HMF5335</strain>
    </source>
</reference>
<evidence type="ECO:0000313" key="1">
    <source>
        <dbReference type="EMBL" id="MBO0936499.1"/>
    </source>
</evidence>
<protein>
    <submittedName>
        <fullName evidence="1">Uncharacterized protein</fullName>
    </submittedName>
</protein>
<sequence length="113" mass="13107">MMKAIQTTAQPTQFPQFWNEDWLQVTIDELDKRKMTPAERFAYERTLAINAEAIQMVNVQVQEARVKARTETQKEAVLRLVRLGKLSILEIAEGVDVLITVIEELQRDHRTVN</sequence>
<dbReference type="RefSeq" id="WP_207364059.1">
    <property type="nucleotide sequence ID" value="NZ_JAFMYV010000003.1"/>
</dbReference>
<dbReference type="AlphaFoldDB" id="A0A939GCN2"/>
<keyword evidence="2" id="KW-1185">Reference proteome</keyword>
<accession>A0A939GCN2</accession>
<name>A0A939GCN2_9BACT</name>
<comment type="caution">
    <text evidence="1">The sequence shown here is derived from an EMBL/GenBank/DDBJ whole genome shotgun (WGS) entry which is preliminary data.</text>
</comment>
<proteinExistence type="predicted"/>
<evidence type="ECO:0000313" key="2">
    <source>
        <dbReference type="Proteomes" id="UP000664034"/>
    </source>
</evidence>
<gene>
    <name evidence="1" type="ORF">J2I47_08095</name>
</gene>
<dbReference type="Proteomes" id="UP000664034">
    <property type="component" value="Unassembled WGS sequence"/>
</dbReference>
<organism evidence="1 2">
    <name type="scientific">Fibrella rubiginis</name>
    <dbReference type="NCBI Taxonomy" id="2817060"/>
    <lineage>
        <taxon>Bacteria</taxon>
        <taxon>Pseudomonadati</taxon>
        <taxon>Bacteroidota</taxon>
        <taxon>Cytophagia</taxon>
        <taxon>Cytophagales</taxon>
        <taxon>Spirosomataceae</taxon>
        <taxon>Fibrella</taxon>
    </lineage>
</organism>